<dbReference type="GO" id="GO:0005737">
    <property type="term" value="C:cytoplasm"/>
    <property type="evidence" value="ECO:0007669"/>
    <property type="project" value="InterPro"/>
</dbReference>
<dbReference type="Proteomes" id="UP000233524">
    <property type="component" value="Unassembled WGS sequence"/>
</dbReference>
<name>A0A2N3NJ28_9PEZI</name>
<organism evidence="3 4">
    <name type="scientific">Lomentospora prolificans</name>
    <dbReference type="NCBI Taxonomy" id="41688"/>
    <lineage>
        <taxon>Eukaryota</taxon>
        <taxon>Fungi</taxon>
        <taxon>Dikarya</taxon>
        <taxon>Ascomycota</taxon>
        <taxon>Pezizomycotina</taxon>
        <taxon>Sordariomycetes</taxon>
        <taxon>Hypocreomycetidae</taxon>
        <taxon>Microascales</taxon>
        <taxon>Microascaceae</taxon>
        <taxon>Lomentospora</taxon>
    </lineage>
</organism>
<dbReference type="GO" id="GO:0005509">
    <property type="term" value="F:calcium ion binding"/>
    <property type="evidence" value="ECO:0007669"/>
    <property type="project" value="InterPro"/>
</dbReference>
<dbReference type="STRING" id="41688.A0A2N3NJ28"/>
<dbReference type="SUPFAM" id="SSF55909">
    <property type="entry name" value="Pentein"/>
    <property type="match status" value="1"/>
</dbReference>
<feature type="domain" description="Protein-arginine deiminase C-terminal" evidence="2">
    <location>
        <begin position="238"/>
        <end position="643"/>
    </location>
</feature>
<dbReference type="PANTHER" id="PTHR10837:SF8">
    <property type="entry name" value="PROTEIN-ARGININE DEIMINASE"/>
    <property type="match status" value="1"/>
</dbReference>
<keyword evidence="1" id="KW-0732">Signal</keyword>
<gene>
    <name evidence="3" type="ORF">jhhlp_000662</name>
</gene>
<protein>
    <recommendedName>
        <fullName evidence="2">Protein-arginine deiminase C-terminal domain-containing protein</fullName>
    </recommendedName>
</protein>
<evidence type="ECO:0000259" key="2">
    <source>
        <dbReference type="Pfam" id="PF03068"/>
    </source>
</evidence>
<feature type="chain" id="PRO_5014852643" description="Protein-arginine deiminase C-terminal domain-containing protein" evidence="1">
    <location>
        <begin position="24"/>
        <end position="643"/>
    </location>
</feature>
<dbReference type="EMBL" id="NLAX01000003">
    <property type="protein sequence ID" value="PKS12456.1"/>
    <property type="molecule type" value="Genomic_DNA"/>
</dbReference>
<evidence type="ECO:0000313" key="4">
    <source>
        <dbReference type="Proteomes" id="UP000233524"/>
    </source>
</evidence>
<dbReference type="Pfam" id="PF03068">
    <property type="entry name" value="PAD"/>
    <property type="match status" value="1"/>
</dbReference>
<comment type="caution">
    <text evidence="3">The sequence shown here is derived from an EMBL/GenBank/DDBJ whole genome shotgun (WGS) entry which is preliminary data.</text>
</comment>
<dbReference type="OrthoDB" id="5102063at2759"/>
<feature type="signal peptide" evidence="1">
    <location>
        <begin position="1"/>
        <end position="23"/>
    </location>
</feature>
<accession>A0A2N3NJ28</accession>
<dbReference type="InterPro" id="IPR036556">
    <property type="entry name" value="PAD_central_sf"/>
</dbReference>
<dbReference type="GO" id="GO:0004668">
    <property type="term" value="F:protein-arginine deiminase activity"/>
    <property type="evidence" value="ECO:0007669"/>
    <property type="project" value="InterPro"/>
</dbReference>
<dbReference type="AlphaFoldDB" id="A0A2N3NJ28"/>
<evidence type="ECO:0000256" key="1">
    <source>
        <dbReference type="SAM" id="SignalP"/>
    </source>
</evidence>
<dbReference type="SUPFAM" id="SSF110083">
    <property type="entry name" value="Peptidylarginine deiminase Pad4, middle domain"/>
    <property type="match status" value="1"/>
</dbReference>
<dbReference type="InterPro" id="IPR013530">
    <property type="entry name" value="PAD_C"/>
</dbReference>
<evidence type="ECO:0000313" key="3">
    <source>
        <dbReference type="EMBL" id="PKS12456.1"/>
    </source>
</evidence>
<proteinExistence type="predicted"/>
<dbReference type="InParanoid" id="A0A2N3NJ28"/>
<reference evidence="3 4" key="1">
    <citation type="journal article" date="2017" name="G3 (Bethesda)">
        <title>First Draft Genome Sequence of the Pathogenic Fungus Lomentospora prolificans (Formerly Scedosporium prolificans).</title>
        <authorList>
            <person name="Luo R."/>
            <person name="Zimin A."/>
            <person name="Workman R."/>
            <person name="Fan Y."/>
            <person name="Pertea G."/>
            <person name="Grossman N."/>
            <person name="Wear M.P."/>
            <person name="Jia B."/>
            <person name="Miller H."/>
            <person name="Casadevall A."/>
            <person name="Timp W."/>
            <person name="Zhang S.X."/>
            <person name="Salzberg S.L."/>
        </authorList>
    </citation>
    <scope>NUCLEOTIDE SEQUENCE [LARGE SCALE GENOMIC DNA]</scope>
    <source>
        <strain evidence="3 4">JHH-5317</strain>
    </source>
</reference>
<dbReference type="PANTHER" id="PTHR10837">
    <property type="entry name" value="PEPTIDYLARGININE DEIMINASE"/>
    <property type="match status" value="1"/>
</dbReference>
<sequence>MARQASALATALSFCAFVFCSFALVHLLSSPVVSEFIGRLQPRHDIVSLASIGTAEHAEPLRPDIRADTNRDGVVDITGTSDVSDKKVWTSKRGAIFLPNVGDKYRRCHTRDGLGNSLSNDELAACHDASGHLLLAPEYVAPLKTVPMNVSENAHAQIYATPRAAYDRVRLFVLDNPAKANETSSWRLVDRGFAFNATQLQSGITLGLDGRELVTDSSIWDGSVTIRFDVVDGMSFVWDEVALKMAPVLTHHHLQTVQTIITIAANDSEPARVSFVQQLDDARSGAGIQTPLVLLNQSDDIWAQDFLEPAYASMPGPNGPISLRVMLRSAQSTRTGGRQIFEQLRGPGVGGYQPSGGTGSGFGHREINSFGNLETIPPYTSRAGVQYKAGRIIMGKHFHEPPAQVMLDFLNAQGLQSPLILEAGWLLVGHVDEFVQFLPYNNDLGFTIAIADTEAGLQLLRRLEERGHGNVLAISYSDDEFHMPGMGMSITETLSNTTFLEANSYSQKHLDTNLQILLTEIPLDPEDVIRVPVLFKDAGFTLPPTTDGLPPRLSPMLEGERQVMAFNPAAINGVVIGTRYICPKPWGPVVNGADLLEKEIEKAYGRAGMSVTYVDDFLSHHVMGGEVHCGSNTLRDTDLVWWE</sequence>
<dbReference type="InterPro" id="IPR004303">
    <property type="entry name" value="PAD"/>
</dbReference>
<dbReference type="VEuPathDB" id="FungiDB:jhhlp_000662"/>
<keyword evidence="4" id="KW-1185">Reference proteome</keyword>
<dbReference type="Gene3D" id="3.75.10.10">
    <property type="entry name" value="L-arginine/glycine Amidinotransferase, Chain A"/>
    <property type="match status" value="1"/>
</dbReference>